<keyword evidence="1" id="KW-0812">Transmembrane</keyword>
<feature type="transmembrane region" description="Helical" evidence="1">
    <location>
        <begin position="52"/>
        <end position="73"/>
    </location>
</feature>
<gene>
    <name evidence="2" type="ORF">ECRASSUSDP1_LOCUS23646</name>
</gene>
<reference evidence="2" key="1">
    <citation type="submission" date="2023-07" db="EMBL/GenBank/DDBJ databases">
        <authorList>
            <consortium name="AG Swart"/>
            <person name="Singh M."/>
            <person name="Singh A."/>
            <person name="Seah K."/>
            <person name="Emmerich C."/>
        </authorList>
    </citation>
    <scope>NUCLEOTIDE SEQUENCE</scope>
    <source>
        <strain evidence="2">DP1</strain>
    </source>
</reference>
<sequence length="183" mass="20151">MSGTSGISRYYMVITIFFIFLAVMCIVFNSSYGGQVCGKDESTLTSMPATLIALYFVMAALSLIAALLLNRFLVKTPDDFASLGFCDKILGCTLKLIPGLQVLLHYIMAILIIIQWIQILLAGCSDSYGTNALILNCICTFFFCLIHCGGAYIKGIIYQDPFLYRPDEPETSCMGIMCRKLGP</sequence>
<evidence type="ECO:0000313" key="3">
    <source>
        <dbReference type="Proteomes" id="UP001295684"/>
    </source>
</evidence>
<evidence type="ECO:0000313" key="2">
    <source>
        <dbReference type="EMBL" id="CAI2382177.1"/>
    </source>
</evidence>
<dbReference type="EMBL" id="CAMPGE010024329">
    <property type="protein sequence ID" value="CAI2382177.1"/>
    <property type="molecule type" value="Genomic_DNA"/>
</dbReference>
<proteinExistence type="predicted"/>
<feature type="transmembrane region" description="Helical" evidence="1">
    <location>
        <begin position="133"/>
        <end position="153"/>
    </location>
</feature>
<dbReference type="AlphaFoldDB" id="A0AAD2D696"/>
<name>A0AAD2D696_EUPCR</name>
<dbReference type="Proteomes" id="UP001295684">
    <property type="component" value="Unassembled WGS sequence"/>
</dbReference>
<feature type="transmembrane region" description="Helical" evidence="1">
    <location>
        <begin position="12"/>
        <end position="32"/>
    </location>
</feature>
<comment type="caution">
    <text evidence="2">The sequence shown here is derived from an EMBL/GenBank/DDBJ whole genome shotgun (WGS) entry which is preliminary data.</text>
</comment>
<organism evidence="2 3">
    <name type="scientific">Euplotes crassus</name>
    <dbReference type="NCBI Taxonomy" id="5936"/>
    <lineage>
        <taxon>Eukaryota</taxon>
        <taxon>Sar</taxon>
        <taxon>Alveolata</taxon>
        <taxon>Ciliophora</taxon>
        <taxon>Intramacronucleata</taxon>
        <taxon>Spirotrichea</taxon>
        <taxon>Hypotrichia</taxon>
        <taxon>Euplotida</taxon>
        <taxon>Euplotidae</taxon>
        <taxon>Moneuplotes</taxon>
    </lineage>
</organism>
<accession>A0AAD2D696</accession>
<keyword evidence="1" id="KW-0472">Membrane</keyword>
<keyword evidence="3" id="KW-1185">Reference proteome</keyword>
<protein>
    <submittedName>
        <fullName evidence="2">Uncharacterized protein</fullName>
    </submittedName>
</protein>
<evidence type="ECO:0000256" key="1">
    <source>
        <dbReference type="SAM" id="Phobius"/>
    </source>
</evidence>
<feature type="transmembrane region" description="Helical" evidence="1">
    <location>
        <begin position="103"/>
        <end position="121"/>
    </location>
</feature>
<keyword evidence="1" id="KW-1133">Transmembrane helix</keyword>